<dbReference type="InterPro" id="IPR036770">
    <property type="entry name" value="Ankyrin_rpt-contain_sf"/>
</dbReference>
<dbReference type="KEGG" id="ehx:EMIHUDRAFT_100845"/>
<dbReference type="Gene3D" id="3.40.50.150">
    <property type="entry name" value="Vaccinia Virus protein VP39"/>
    <property type="match status" value="1"/>
</dbReference>
<dbReference type="SUPFAM" id="SSF48403">
    <property type="entry name" value="Ankyrin repeat"/>
    <property type="match status" value="1"/>
</dbReference>
<reference evidence="4" key="2">
    <citation type="submission" date="2024-10" db="UniProtKB">
        <authorList>
            <consortium name="EnsemblProtists"/>
        </authorList>
    </citation>
    <scope>IDENTIFICATION</scope>
</reference>
<dbReference type="GO" id="GO:0004842">
    <property type="term" value="F:ubiquitin-protein transferase activity"/>
    <property type="evidence" value="ECO:0007669"/>
    <property type="project" value="TreeGrafter"/>
</dbReference>
<dbReference type="HOGENOM" id="CLU_540180_0_0_1"/>
<dbReference type="RefSeq" id="XP_005777542.1">
    <property type="nucleotide sequence ID" value="XM_005777485.1"/>
</dbReference>
<dbReference type="InterPro" id="IPR029063">
    <property type="entry name" value="SAM-dependent_MTases_sf"/>
</dbReference>
<dbReference type="OMA" id="ITHKSAC"/>
<keyword evidence="5" id="KW-1185">Reference proteome</keyword>
<dbReference type="STRING" id="2903.R1CQ70"/>
<feature type="repeat" description="ANK" evidence="3">
    <location>
        <begin position="125"/>
        <end position="157"/>
    </location>
</feature>
<dbReference type="GO" id="GO:0085020">
    <property type="term" value="P:protein K6-linked ubiquitination"/>
    <property type="evidence" value="ECO:0007669"/>
    <property type="project" value="TreeGrafter"/>
</dbReference>
<dbReference type="InterPro" id="IPR002110">
    <property type="entry name" value="Ankyrin_rpt"/>
</dbReference>
<accession>A0A0D3JNM8</accession>
<evidence type="ECO:0000256" key="3">
    <source>
        <dbReference type="PROSITE-ProRule" id="PRU00023"/>
    </source>
</evidence>
<dbReference type="AlphaFoldDB" id="A0A0D3JNM8"/>
<dbReference type="PANTHER" id="PTHR24171:SF8">
    <property type="entry name" value="BRCA1-ASSOCIATED RING DOMAIN PROTEIN 1"/>
    <property type="match status" value="1"/>
</dbReference>
<proteinExistence type="predicted"/>
<keyword evidence="1" id="KW-0677">Repeat</keyword>
<keyword evidence="2 3" id="KW-0040">ANK repeat</keyword>
<organism evidence="4 5">
    <name type="scientific">Emiliania huxleyi (strain CCMP1516)</name>
    <dbReference type="NCBI Taxonomy" id="280463"/>
    <lineage>
        <taxon>Eukaryota</taxon>
        <taxon>Haptista</taxon>
        <taxon>Haptophyta</taxon>
        <taxon>Prymnesiophyceae</taxon>
        <taxon>Isochrysidales</taxon>
        <taxon>Noelaerhabdaceae</taxon>
        <taxon>Emiliania</taxon>
    </lineage>
</organism>
<dbReference type="EnsemblProtists" id="EOD25113">
    <property type="protein sequence ID" value="EOD25113"/>
    <property type="gene ID" value="EMIHUDRAFT_100845"/>
</dbReference>
<sequence>MWPSDAPFQDGDEVQLTNLSKAHLNGARGVAVGYDAERGRISVRLVDGGPPLAVRPANLVKAAPLAAEEEGGATDDEAEHAAWLAALPQMTATQLGAELLEAARYGEEREVGELLAAKADVNHLDGNTALHRACANGHVAVVQQLAAAGAALLANESGNSPLHWAVQHASAPLVAAAFPGADVLARNAFGKSVSTEAFARNVLAHDSAAALDPEANAATPDALTSELPPPSFLLLLSFPSSSRVLTVRLRCRELSSIGGDDPSAVRLAAAGSLGAATTTITDLADHTMRNIEHNIDLNRSGGTGATRGEGAADATAVAGGAAAAAAAAAAAGAGGSVGGEEDREAGGAAGGRMTAAVVDWGDAATWPSGADIVLGSDLVYAREAVPQLLALLPALLPEGGGGAFYYVAPETDRLGEVEFLDGLVGLGWYRTEEAVPHRFMDNVLDGVANEDFRNLFPELATRTYTLYTFTRHPPPTQSAPSLAAAVPLPGFAIAAAAAVRQPDHD</sequence>
<evidence type="ECO:0000256" key="1">
    <source>
        <dbReference type="ARBA" id="ARBA00022737"/>
    </source>
</evidence>
<reference evidence="5" key="1">
    <citation type="journal article" date="2013" name="Nature">
        <title>Pan genome of the phytoplankton Emiliania underpins its global distribution.</title>
        <authorList>
            <person name="Read B.A."/>
            <person name="Kegel J."/>
            <person name="Klute M.J."/>
            <person name="Kuo A."/>
            <person name="Lefebvre S.C."/>
            <person name="Maumus F."/>
            <person name="Mayer C."/>
            <person name="Miller J."/>
            <person name="Monier A."/>
            <person name="Salamov A."/>
            <person name="Young J."/>
            <person name="Aguilar M."/>
            <person name="Claverie J.M."/>
            <person name="Frickenhaus S."/>
            <person name="Gonzalez K."/>
            <person name="Herman E.K."/>
            <person name="Lin Y.C."/>
            <person name="Napier J."/>
            <person name="Ogata H."/>
            <person name="Sarno A.F."/>
            <person name="Shmutz J."/>
            <person name="Schroeder D."/>
            <person name="de Vargas C."/>
            <person name="Verret F."/>
            <person name="von Dassow P."/>
            <person name="Valentin K."/>
            <person name="Van de Peer Y."/>
            <person name="Wheeler G."/>
            <person name="Dacks J.B."/>
            <person name="Delwiche C.F."/>
            <person name="Dyhrman S.T."/>
            <person name="Glockner G."/>
            <person name="John U."/>
            <person name="Richards T."/>
            <person name="Worden A.Z."/>
            <person name="Zhang X."/>
            <person name="Grigoriev I.V."/>
            <person name="Allen A.E."/>
            <person name="Bidle K."/>
            <person name="Borodovsky M."/>
            <person name="Bowler C."/>
            <person name="Brownlee C."/>
            <person name="Cock J.M."/>
            <person name="Elias M."/>
            <person name="Gladyshev V.N."/>
            <person name="Groth M."/>
            <person name="Guda C."/>
            <person name="Hadaegh A."/>
            <person name="Iglesias-Rodriguez M.D."/>
            <person name="Jenkins J."/>
            <person name="Jones B.M."/>
            <person name="Lawson T."/>
            <person name="Leese F."/>
            <person name="Lindquist E."/>
            <person name="Lobanov A."/>
            <person name="Lomsadze A."/>
            <person name="Malik S.B."/>
            <person name="Marsh M.E."/>
            <person name="Mackinder L."/>
            <person name="Mock T."/>
            <person name="Mueller-Roeber B."/>
            <person name="Pagarete A."/>
            <person name="Parker M."/>
            <person name="Probert I."/>
            <person name="Quesneville H."/>
            <person name="Raines C."/>
            <person name="Rensing S.A."/>
            <person name="Riano-Pachon D.M."/>
            <person name="Richier S."/>
            <person name="Rokitta S."/>
            <person name="Shiraiwa Y."/>
            <person name="Soanes D.M."/>
            <person name="van der Giezen M."/>
            <person name="Wahlund T.M."/>
            <person name="Williams B."/>
            <person name="Wilson W."/>
            <person name="Wolfe G."/>
            <person name="Wurch L.L."/>
        </authorList>
    </citation>
    <scope>NUCLEOTIDE SEQUENCE</scope>
</reference>
<evidence type="ECO:0000313" key="5">
    <source>
        <dbReference type="Proteomes" id="UP000013827"/>
    </source>
</evidence>
<dbReference type="PROSITE" id="PS50297">
    <property type="entry name" value="ANK_REP_REGION"/>
    <property type="match status" value="1"/>
</dbReference>
<dbReference type="Gene3D" id="1.25.40.20">
    <property type="entry name" value="Ankyrin repeat-containing domain"/>
    <property type="match status" value="1"/>
</dbReference>
<dbReference type="PaxDb" id="2903-EOD25113"/>
<protein>
    <submittedName>
        <fullName evidence="4">Uncharacterized protein</fullName>
    </submittedName>
</protein>
<evidence type="ECO:0000313" key="4">
    <source>
        <dbReference type="EnsemblProtists" id="EOD25113"/>
    </source>
</evidence>
<dbReference type="SMART" id="SM00248">
    <property type="entry name" value="ANK"/>
    <property type="match status" value="2"/>
</dbReference>
<dbReference type="PANTHER" id="PTHR24171">
    <property type="entry name" value="ANKYRIN REPEAT DOMAIN-CONTAINING PROTEIN 39-RELATED"/>
    <property type="match status" value="1"/>
</dbReference>
<name>A0A0D3JNM8_EMIH1</name>
<evidence type="ECO:0000256" key="2">
    <source>
        <dbReference type="ARBA" id="ARBA00023043"/>
    </source>
</evidence>
<dbReference type="Pfam" id="PF12796">
    <property type="entry name" value="Ank_2"/>
    <property type="match status" value="1"/>
</dbReference>
<dbReference type="PROSITE" id="PS50088">
    <property type="entry name" value="ANK_REPEAT"/>
    <property type="match status" value="1"/>
</dbReference>
<dbReference type="Proteomes" id="UP000013827">
    <property type="component" value="Unassembled WGS sequence"/>
</dbReference>
<dbReference type="GeneID" id="17270659"/>